<proteinExistence type="inferred from homology"/>
<evidence type="ECO:0000256" key="2">
    <source>
        <dbReference type="ARBA" id="ARBA00004815"/>
    </source>
</evidence>
<evidence type="ECO:0000259" key="9">
    <source>
        <dbReference type="SMART" id="SM00841"/>
    </source>
</evidence>
<keyword evidence="7" id="KW-0175">Coiled coil</keyword>
<comment type="subcellular location">
    <subcellularLocation>
        <location evidence="1">Cytoplasm</location>
    </subcellularLocation>
</comment>
<dbReference type="InterPro" id="IPR015365">
    <property type="entry name" value="Elong-fact-P_C"/>
</dbReference>
<dbReference type="InterPro" id="IPR013185">
    <property type="entry name" value="Transl_elong_KOW-like"/>
</dbReference>
<evidence type="ECO:0000256" key="4">
    <source>
        <dbReference type="ARBA" id="ARBA00022490"/>
    </source>
</evidence>
<dbReference type="Pfam" id="PF09285">
    <property type="entry name" value="Elong-fact-P_C"/>
    <property type="match status" value="1"/>
</dbReference>
<evidence type="ECO:0000259" key="10">
    <source>
        <dbReference type="SMART" id="SM01185"/>
    </source>
</evidence>
<gene>
    <name evidence="11" type="ORF">Tco_1113737</name>
</gene>
<dbReference type="Proteomes" id="UP001151760">
    <property type="component" value="Unassembled WGS sequence"/>
</dbReference>
<dbReference type="InterPro" id="IPR014722">
    <property type="entry name" value="Rib_uL2_dom2"/>
</dbReference>
<dbReference type="HAMAP" id="MF_00141">
    <property type="entry name" value="EF_P"/>
    <property type="match status" value="1"/>
</dbReference>
<evidence type="ECO:0000256" key="8">
    <source>
        <dbReference type="SAM" id="MobiDB-lite"/>
    </source>
</evidence>
<dbReference type="SMART" id="SM01185">
    <property type="entry name" value="EFP"/>
    <property type="match status" value="1"/>
</dbReference>
<dbReference type="CDD" id="cd04470">
    <property type="entry name" value="S1_EF-P_repeat_1"/>
    <property type="match status" value="1"/>
</dbReference>
<feature type="compositionally biased region" description="Basic and acidic residues" evidence="8">
    <location>
        <begin position="736"/>
        <end position="747"/>
    </location>
</feature>
<dbReference type="SUPFAM" id="SSF50249">
    <property type="entry name" value="Nucleic acid-binding proteins"/>
    <property type="match status" value="2"/>
</dbReference>
<feature type="domain" description="Elongation factor P C-terminal" evidence="9">
    <location>
        <begin position="341"/>
        <end position="399"/>
    </location>
</feature>
<dbReference type="InterPro" id="IPR011768">
    <property type="entry name" value="Transl_elongation_fac_P"/>
</dbReference>
<dbReference type="NCBIfam" id="NF001810">
    <property type="entry name" value="PRK00529.1"/>
    <property type="match status" value="1"/>
</dbReference>
<dbReference type="PANTHER" id="PTHR30053">
    <property type="entry name" value="ELONGATION FACTOR P"/>
    <property type="match status" value="1"/>
</dbReference>
<dbReference type="Pfam" id="PF08207">
    <property type="entry name" value="EFP_N"/>
    <property type="match status" value="1"/>
</dbReference>
<evidence type="ECO:0000256" key="7">
    <source>
        <dbReference type="SAM" id="Coils"/>
    </source>
</evidence>
<evidence type="ECO:0000313" key="12">
    <source>
        <dbReference type="Proteomes" id="UP001151760"/>
    </source>
</evidence>
<protein>
    <submittedName>
        <fullName evidence="11">Elongation factor P</fullName>
    </submittedName>
</protein>
<reference evidence="11" key="1">
    <citation type="journal article" date="2022" name="Int. J. Mol. Sci.">
        <title>Draft Genome of Tanacetum Coccineum: Genomic Comparison of Closely Related Tanacetum-Family Plants.</title>
        <authorList>
            <person name="Yamashiro T."/>
            <person name="Shiraishi A."/>
            <person name="Nakayama K."/>
            <person name="Satake H."/>
        </authorList>
    </citation>
    <scope>NUCLEOTIDE SEQUENCE</scope>
</reference>
<keyword evidence="6" id="KW-0648">Protein biosynthesis</keyword>
<feature type="coiled-coil region" evidence="7">
    <location>
        <begin position="559"/>
        <end position="586"/>
    </location>
</feature>
<dbReference type="InterPro" id="IPR020599">
    <property type="entry name" value="Transl_elong_fac_P/YeiP"/>
</dbReference>
<dbReference type="Gene3D" id="2.30.30.30">
    <property type="match status" value="1"/>
</dbReference>
<comment type="similarity">
    <text evidence="3">Belongs to the elongation factor P family.</text>
</comment>
<comment type="pathway">
    <text evidence="2">Protein biosynthesis; polypeptide chain elongation.</text>
</comment>
<evidence type="ECO:0000256" key="1">
    <source>
        <dbReference type="ARBA" id="ARBA00004496"/>
    </source>
</evidence>
<evidence type="ECO:0000256" key="3">
    <source>
        <dbReference type="ARBA" id="ARBA00009479"/>
    </source>
</evidence>
<dbReference type="SMART" id="SM00841">
    <property type="entry name" value="Elong-fact-P_C"/>
    <property type="match status" value="1"/>
</dbReference>
<evidence type="ECO:0000313" key="11">
    <source>
        <dbReference type="EMBL" id="GJU03399.1"/>
    </source>
</evidence>
<keyword evidence="12" id="KW-1185">Reference proteome</keyword>
<dbReference type="InterPro" id="IPR013852">
    <property type="entry name" value="Transl_elong_P/YeiP_CS"/>
</dbReference>
<dbReference type="EMBL" id="BQNB010021148">
    <property type="protein sequence ID" value="GJU03399.1"/>
    <property type="molecule type" value="Genomic_DNA"/>
</dbReference>
<keyword evidence="4" id="KW-0963">Cytoplasm</keyword>
<dbReference type="GO" id="GO:0003746">
    <property type="term" value="F:translation elongation factor activity"/>
    <property type="evidence" value="ECO:0007669"/>
    <property type="project" value="UniProtKB-KW"/>
</dbReference>
<comment type="caution">
    <text evidence="11">The sequence shown here is derived from an EMBL/GenBank/DDBJ whole genome shotgun (WGS) entry which is preliminary data.</text>
</comment>
<evidence type="ECO:0000256" key="6">
    <source>
        <dbReference type="ARBA" id="ARBA00022917"/>
    </source>
</evidence>
<name>A0ABQ5IT41_9ASTR</name>
<keyword evidence="5 11" id="KW-0251">Elongation factor</keyword>
<accession>A0ABQ5IT41</accession>
<dbReference type="SUPFAM" id="SSF50104">
    <property type="entry name" value="Translation proteins SH3-like domain"/>
    <property type="match status" value="1"/>
</dbReference>
<dbReference type="InterPro" id="IPR012340">
    <property type="entry name" value="NA-bd_OB-fold"/>
</dbReference>
<feature type="domain" description="Translation elongation factor P/YeiP central" evidence="10">
    <location>
        <begin position="279"/>
        <end position="333"/>
    </location>
</feature>
<dbReference type="InterPro" id="IPR008991">
    <property type="entry name" value="Translation_prot_SH3-like_sf"/>
</dbReference>
<dbReference type="NCBIfam" id="TIGR00038">
    <property type="entry name" value="efp"/>
    <property type="match status" value="1"/>
</dbReference>
<sequence>MSSDDEGVIIFKALMAVADEELSVGRADARSCQWVEITMQKVQKLLSLTDGDERKHVLDYTHVNFQYVEDQRKNLLNKFHTIKQEFSSCKSELNDLNNTKTLNLSYQSEITKLSLENESLKDEISDLKKVIEKWTSSRVTLDQLLTKQVLGNIVRALGGKGMRKEIFFSKKVVFTKFDVSASETYPEMPSDSAQRPLLFLPKLIGDEPSGIYAFSSNDIKVGSNVEVDGSPWKVIEFLHVKPGKGAAYVRTTLKNHITGNSVEKTFRAGSKIEPANISKETKQFTYKDGSQFVFMDLTSYEEVRLNESDMGDKTKWLKEGMDCILLFWKGKVIDFELPIQVKVKVVEVDPGLKGDTAQGGTKPATVETGAVVNVPLFVDRGQEIVVDTRTGHSTVYEAKNHLPPSTVWGERTHDEWNELVDWFSHPNQVSRSMKNAANRAKNTIPTHQGKKSFAQGRNEYKVEKGHYEDLIETWRKGHSSKKTGEFKTEQNKQRYLDMKAMQEMIKAGIIPFKTDQEILDEVVPSDNRQNMSGMGRKLPGGGSTSRRRANRAYEDVMTRDQMTQILRQQEQEKELYRKQAEEAQARAYLASLKADAADQRANVAYQNTESIYGALGQFFMHYNSPNSARPFTPPAFSLVPPPGPTMPQLTPNWAHLLQPPFPYNQPLQPLQPPYPGPFPPIPVTNNNFNNCYHPVLNSTHCIPSSSNSQAQRPHYTLLTNPHMNDSRSCDQLAQDLARENNNECSSREEEEEEGEQQSGDDYSEEE</sequence>
<dbReference type="PANTHER" id="PTHR30053:SF12">
    <property type="entry name" value="ELONGATION FACTOR P (EF-P) FAMILY PROTEIN"/>
    <property type="match status" value="1"/>
</dbReference>
<dbReference type="InterPro" id="IPR001059">
    <property type="entry name" value="Transl_elong_P/YeiP_cen"/>
</dbReference>
<dbReference type="Pfam" id="PF01132">
    <property type="entry name" value="EFP"/>
    <property type="match status" value="1"/>
</dbReference>
<dbReference type="CDD" id="cd05794">
    <property type="entry name" value="S1_EF-P_repeat_2"/>
    <property type="match status" value="1"/>
</dbReference>
<feature type="region of interest" description="Disordered" evidence="8">
    <location>
        <begin position="526"/>
        <end position="549"/>
    </location>
</feature>
<feature type="coiled-coil region" evidence="7">
    <location>
        <begin position="103"/>
        <end position="137"/>
    </location>
</feature>
<feature type="region of interest" description="Disordered" evidence="8">
    <location>
        <begin position="718"/>
        <end position="766"/>
    </location>
</feature>
<evidence type="ECO:0000256" key="5">
    <source>
        <dbReference type="ARBA" id="ARBA00022768"/>
    </source>
</evidence>
<dbReference type="PROSITE" id="PS01275">
    <property type="entry name" value="EFP"/>
    <property type="match status" value="1"/>
</dbReference>
<reference evidence="11" key="2">
    <citation type="submission" date="2022-01" db="EMBL/GenBank/DDBJ databases">
        <authorList>
            <person name="Yamashiro T."/>
            <person name="Shiraishi A."/>
            <person name="Satake H."/>
            <person name="Nakayama K."/>
        </authorList>
    </citation>
    <scope>NUCLEOTIDE SEQUENCE</scope>
</reference>
<organism evidence="11 12">
    <name type="scientific">Tanacetum coccineum</name>
    <dbReference type="NCBI Taxonomy" id="301880"/>
    <lineage>
        <taxon>Eukaryota</taxon>
        <taxon>Viridiplantae</taxon>
        <taxon>Streptophyta</taxon>
        <taxon>Embryophyta</taxon>
        <taxon>Tracheophyta</taxon>
        <taxon>Spermatophyta</taxon>
        <taxon>Magnoliopsida</taxon>
        <taxon>eudicotyledons</taxon>
        <taxon>Gunneridae</taxon>
        <taxon>Pentapetalae</taxon>
        <taxon>asterids</taxon>
        <taxon>campanulids</taxon>
        <taxon>Asterales</taxon>
        <taxon>Asteraceae</taxon>
        <taxon>Asteroideae</taxon>
        <taxon>Anthemideae</taxon>
        <taxon>Anthemidinae</taxon>
        <taxon>Tanacetum</taxon>
    </lineage>
</organism>
<dbReference type="Gene3D" id="2.40.50.140">
    <property type="entry name" value="Nucleic acid-binding proteins"/>
    <property type="match status" value="2"/>
</dbReference>